<dbReference type="GO" id="GO:0030288">
    <property type="term" value="C:outer membrane-bounded periplasmic space"/>
    <property type="evidence" value="ECO:0007669"/>
    <property type="project" value="TreeGrafter"/>
</dbReference>
<protein>
    <submittedName>
        <fullName evidence="8">Asp-tRNA(Asn)/Glu-tRNA(Gln) amidotransferase GatCAB subunit C</fullName>
    </submittedName>
</protein>
<dbReference type="GO" id="GO:0016491">
    <property type="term" value="F:oxidoreductase activity"/>
    <property type="evidence" value="ECO:0007669"/>
    <property type="project" value="UniProtKB-KW"/>
</dbReference>
<feature type="domain" description="Molybdopterin oxidoreductase" evidence="6">
    <location>
        <begin position="57"/>
        <end position="521"/>
    </location>
</feature>
<keyword evidence="3" id="KW-0500">Molybdenum</keyword>
<evidence type="ECO:0000256" key="1">
    <source>
        <dbReference type="ARBA" id="ARBA00001942"/>
    </source>
</evidence>
<dbReference type="Gene3D" id="3.40.50.740">
    <property type="match status" value="1"/>
</dbReference>
<dbReference type="FunFam" id="2.40.40.20:FF:000009">
    <property type="entry name" value="Biotin sulfoxide reductase 2"/>
    <property type="match status" value="1"/>
</dbReference>
<comment type="similarity">
    <text evidence="2">Belongs to the prokaryotic molybdopterin-containing oxidoreductase family.</text>
</comment>
<dbReference type="PROSITE" id="PS00490">
    <property type="entry name" value="MOLYBDOPTERIN_PROK_2"/>
    <property type="match status" value="1"/>
</dbReference>
<feature type="domain" description="Molybdopterin dinucleotide-binding" evidence="7">
    <location>
        <begin position="638"/>
        <end position="758"/>
    </location>
</feature>
<dbReference type="SUPFAM" id="SSF50692">
    <property type="entry name" value="ADC-like"/>
    <property type="match status" value="1"/>
</dbReference>
<dbReference type="Proteomes" id="UP000321548">
    <property type="component" value="Unassembled WGS sequence"/>
</dbReference>
<evidence type="ECO:0000259" key="6">
    <source>
        <dbReference type="Pfam" id="PF00384"/>
    </source>
</evidence>
<name>A0A5C8NU93_9BURK</name>
<organism evidence="8 9">
    <name type="scientific">Zeimonas arvi</name>
    <dbReference type="NCBI Taxonomy" id="2498847"/>
    <lineage>
        <taxon>Bacteria</taxon>
        <taxon>Pseudomonadati</taxon>
        <taxon>Pseudomonadota</taxon>
        <taxon>Betaproteobacteria</taxon>
        <taxon>Burkholderiales</taxon>
        <taxon>Burkholderiaceae</taxon>
        <taxon>Zeimonas</taxon>
    </lineage>
</organism>
<dbReference type="GO" id="GO:0030151">
    <property type="term" value="F:molybdenum ion binding"/>
    <property type="evidence" value="ECO:0007669"/>
    <property type="project" value="TreeGrafter"/>
</dbReference>
<sequence>MKASLERRNLVSSHWGIYEPVADPATGQIRALRGLPEDPDPSPIGLAMLDANGSPLRVRRPAVRAGWLDRETGASRLDTGRGRGRGREPFVEVPWDTALELVAAELERVRTAHGNASIFGGSYGWSSAGRFHHAQSQVHRFLNSIGGYVRHADSYSLGAARVLMPHIVASMDELMAGHHGWDVLAAHTKLFVSFGGVPAKNAQISAGGTARHRVREGLASMASNGCRFVNFSPVGADLEVPGAGAVEWVPIRPNTDTAIMLALACETILAGSHDEAFLASHCVGFERWRDYLLGEADGIVKNADWAAPITGVPARRIRALAAEMATVRTLVNVSWSVQRADHGEQPYWAAVALAAVLGQIGLPGGGFGAGYGAVNLIGSPERRFAGPTLPQGRNAVSEFIPVARIADMLLRPGETFRYNGGTHRYPDIRLVYWAGGNPFHHHQDLNRLARAWQRPETIVVHEQVWTPTARMADIVLPATTTLEREDIGYSTREALIVAMKPICVPPGEARDDYTIFGDLARRLGAEQAFTEGLDARAWLRRLYEDSIPHAAAAGFELPPFEAFWDAGALRLPEPAEPVVMLGAFREDPHAAPLRTPSGKVEIHSERIAGFALADCPGHPVWLAPREWLGAAQAEAYPLHLISDQPFTKLHSQLDFSSYSVGARIKGREPAWIHPEDAGARGIADGDLVRVFNDRGACLAAAVVTDRVAPRVVKLSTGAWWDPVDPGTPGSLDKHGNPNVLTRDEPASTLSQGCAAQSCLVQIERFEGEAPPVTAFELPTFVHR</sequence>
<dbReference type="OrthoDB" id="9815647at2"/>
<keyword evidence="5" id="KW-0560">Oxidoreductase</keyword>
<proteinExistence type="inferred from homology"/>
<evidence type="ECO:0000313" key="8">
    <source>
        <dbReference type="EMBL" id="TXL64733.1"/>
    </source>
</evidence>
<dbReference type="GO" id="GO:0043546">
    <property type="term" value="F:molybdopterin cofactor binding"/>
    <property type="evidence" value="ECO:0007669"/>
    <property type="project" value="InterPro"/>
</dbReference>
<gene>
    <name evidence="8" type="ORF">FHP08_13400</name>
</gene>
<dbReference type="GO" id="GO:0016740">
    <property type="term" value="F:transferase activity"/>
    <property type="evidence" value="ECO:0007669"/>
    <property type="project" value="UniProtKB-KW"/>
</dbReference>
<dbReference type="InterPro" id="IPR006657">
    <property type="entry name" value="MoPterin_dinucl-bd_dom"/>
</dbReference>
<dbReference type="GO" id="GO:0009055">
    <property type="term" value="F:electron transfer activity"/>
    <property type="evidence" value="ECO:0007669"/>
    <property type="project" value="TreeGrafter"/>
</dbReference>
<dbReference type="InterPro" id="IPR041954">
    <property type="entry name" value="CT_DMSOR/BSOR/TMAOR"/>
</dbReference>
<evidence type="ECO:0000313" key="9">
    <source>
        <dbReference type="Proteomes" id="UP000321548"/>
    </source>
</evidence>
<evidence type="ECO:0000256" key="4">
    <source>
        <dbReference type="ARBA" id="ARBA00022723"/>
    </source>
</evidence>
<dbReference type="InterPro" id="IPR009010">
    <property type="entry name" value="Asp_de-COase-like_dom_sf"/>
</dbReference>
<dbReference type="SUPFAM" id="SSF53706">
    <property type="entry name" value="Formate dehydrogenase/DMSO reductase, domains 1-3"/>
    <property type="match status" value="1"/>
</dbReference>
<keyword evidence="8" id="KW-0808">Transferase</keyword>
<dbReference type="Gene3D" id="3.40.228.10">
    <property type="entry name" value="Dimethylsulfoxide Reductase, domain 2"/>
    <property type="match status" value="1"/>
</dbReference>
<comment type="cofactor">
    <cofactor evidence="1">
        <name>Mo-bis(molybdopterin guanine dinucleotide)</name>
        <dbReference type="ChEBI" id="CHEBI:60539"/>
    </cofactor>
</comment>
<dbReference type="AlphaFoldDB" id="A0A5C8NU93"/>
<accession>A0A5C8NU93</accession>
<dbReference type="InterPro" id="IPR006655">
    <property type="entry name" value="Mopterin_OxRdtase_prok_CS"/>
</dbReference>
<evidence type="ECO:0000256" key="5">
    <source>
        <dbReference type="ARBA" id="ARBA00023002"/>
    </source>
</evidence>
<evidence type="ECO:0000259" key="7">
    <source>
        <dbReference type="Pfam" id="PF01568"/>
    </source>
</evidence>
<dbReference type="Pfam" id="PF01568">
    <property type="entry name" value="Molydop_binding"/>
    <property type="match status" value="1"/>
</dbReference>
<evidence type="ECO:0000256" key="2">
    <source>
        <dbReference type="ARBA" id="ARBA00010312"/>
    </source>
</evidence>
<comment type="caution">
    <text evidence="8">The sequence shown here is derived from an EMBL/GenBank/DDBJ whole genome shotgun (WGS) entry which is preliminary data.</text>
</comment>
<dbReference type="PANTHER" id="PTHR43742:SF10">
    <property type="entry name" value="TRIMETHYLAMINE-N-OXIDE REDUCTASE 2"/>
    <property type="match status" value="1"/>
</dbReference>
<keyword evidence="4" id="KW-0479">Metal-binding</keyword>
<evidence type="ECO:0000256" key="3">
    <source>
        <dbReference type="ARBA" id="ARBA00022505"/>
    </source>
</evidence>
<dbReference type="PROSITE" id="PS00932">
    <property type="entry name" value="MOLYBDOPTERIN_PROK_3"/>
    <property type="match status" value="1"/>
</dbReference>
<keyword evidence="9" id="KW-1185">Reference proteome</keyword>
<dbReference type="RefSeq" id="WP_147704982.1">
    <property type="nucleotide sequence ID" value="NZ_VDUY01000005.1"/>
</dbReference>
<dbReference type="Gene3D" id="2.40.40.20">
    <property type="match status" value="1"/>
</dbReference>
<dbReference type="CDD" id="cd02793">
    <property type="entry name" value="MopB_CT_DMSOR-BSOR-TMAOR"/>
    <property type="match status" value="1"/>
</dbReference>
<dbReference type="InterPro" id="IPR006656">
    <property type="entry name" value="Mopterin_OxRdtase"/>
</dbReference>
<reference evidence="8 9" key="1">
    <citation type="submission" date="2019-06" db="EMBL/GenBank/DDBJ databases">
        <title>Quisquiliibacterium sp. nov., isolated from a maize field.</title>
        <authorList>
            <person name="Lin S.-Y."/>
            <person name="Tsai C.-F."/>
            <person name="Young C.-C."/>
        </authorList>
    </citation>
    <scope>NUCLEOTIDE SEQUENCE [LARGE SCALE GENOMIC DNA]</scope>
    <source>
        <strain evidence="8 9">CC-CFT501</strain>
    </source>
</reference>
<dbReference type="InterPro" id="IPR050612">
    <property type="entry name" value="Prok_Mopterin_Oxidored"/>
</dbReference>
<dbReference type="PANTHER" id="PTHR43742">
    <property type="entry name" value="TRIMETHYLAMINE-N-OXIDE REDUCTASE"/>
    <property type="match status" value="1"/>
</dbReference>
<dbReference type="EMBL" id="VDUY01000005">
    <property type="protein sequence ID" value="TXL64733.1"/>
    <property type="molecule type" value="Genomic_DNA"/>
</dbReference>
<dbReference type="Pfam" id="PF00384">
    <property type="entry name" value="Molybdopterin"/>
    <property type="match status" value="1"/>
</dbReference>
<dbReference type="GO" id="GO:0009061">
    <property type="term" value="P:anaerobic respiration"/>
    <property type="evidence" value="ECO:0007669"/>
    <property type="project" value="TreeGrafter"/>
</dbReference>
<dbReference type="Gene3D" id="3.90.55.10">
    <property type="entry name" value="Dimethylsulfoxide Reductase, domain 3"/>
    <property type="match status" value="1"/>
</dbReference>